<feature type="transmembrane region" description="Helical" evidence="2">
    <location>
        <begin position="374"/>
        <end position="393"/>
    </location>
</feature>
<feature type="domain" description="DUF2427" evidence="4">
    <location>
        <begin position="57"/>
        <end position="158"/>
    </location>
</feature>
<evidence type="ECO:0000256" key="3">
    <source>
        <dbReference type="SAM" id="SignalP"/>
    </source>
</evidence>
<proteinExistence type="predicted"/>
<dbReference type="InterPro" id="IPR018825">
    <property type="entry name" value="DUF2427"/>
</dbReference>
<accession>A0A3S4CAL9</accession>
<feature type="compositionally biased region" description="Basic and acidic residues" evidence="1">
    <location>
        <begin position="236"/>
        <end position="246"/>
    </location>
</feature>
<keyword evidence="3" id="KW-0732">Signal</keyword>
<feature type="transmembrane region" description="Helical" evidence="2">
    <location>
        <begin position="102"/>
        <end position="122"/>
    </location>
</feature>
<feature type="domain" description="Protein YTP1-like C-terminal" evidence="5">
    <location>
        <begin position="302"/>
        <end position="591"/>
    </location>
</feature>
<keyword evidence="2" id="KW-1133">Transmembrane helix</keyword>
<organism evidence="6 7">
    <name type="scientific">Thermothielavioides terrestris</name>
    <dbReference type="NCBI Taxonomy" id="2587410"/>
    <lineage>
        <taxon>Eukaryota</taxon>
        <taxon>Fungi</taxon>
        <taxon>Dikarya</taxon>
        <taxon>Ascomycota</taxon>
        <taxon>Pezizomycotina</taxon>
        <taxon>Sordariomycetes</taxon>
        <taxon>Sordariomycetidae</taxon>
        <taxon>Sordariales</taxon>
        <taxon>Chaetomiaceae</taxon>
        <taxon>Thermothielavioides</taxon>
    </lineage>
</organism>
<feature type="transmembrane region" description="Helical" evidence="2">
    <location>
        <begin position="532"/>
        <end position="552"/>
    </location>
</feature>
<evidence type="ECO:0000256" key="2">
    <source>
        <dbReference type="SAM" id="Phobius"/>
    </source>
</evidence>
<feature type="transmembrane region" description="Helical" evidence="2">
    <location>
        <begin position="134"/>
        <end position="156"/>
    </location>
</feature>
<feature type="transmembrane region" description="Helical" evidence="2">
    <location>
        <begin position="298"/>
        <end position="317"/>
    </location>
</feature>
<gene>
    <name evidence="6" type="ORF">TT172_LOCUS8256</name>
</gene>
<dbReference type="PANTHER" id="PTHR31685">
    <property type="entry name" value="INTEGRAL MEMBRANE PROTEIN (AFU_ORTHOLOGUE AFUA_6G12730)-RELATED"/>
    <property type="match status" value="1"/>
</dbReference>
<feature type="transmembrane region" description="Helical" evidence="2">
    <location>
        <begin position="405"/>
        <end position="424"/>
    </location>
</feature>
<feature type="transmembrane region" description="Helical" evidence="2">
    <location>
        <begin position="72"/>
        <end position="95"/>
    </location>
</feature>
<feature type="region of interest" description="Disordered" evidence="1">
    <location>
        <begin position="196"/>
        <end position="251"/>
    </location>
</feature>
<keyword evidence="2" id="KW-0472">Membrane</keyword>
<feature type="transmembrane region" description="Helical" evidence="2">
    <location>
        <begin position="329"/>
        <end position="353"/>
    </location>
</feature>
<dbReference type="Proteomes" id="UP000289323">
    <property type="component" value="Unassembled WGS sequence"/>
</dbReference>
<name>A0A3S4CAL9_9PEZI</name>
<dbReference type="AlphaFoldDB" id="A0A3S4CAL9"/>
<evidence type="ECO:0000256" key="1">
    <source>
        <dbReference type="SAM" id="MobiDB-lite"/>
    </source>
</evidence>
<feature type="transmembrane region" description="Helical" evidence="2">
    <location>
        <begin position="567"/>
        <end position="590"/>
    </location>
</feature>
<feature type="signal peptide" evidence="3">
    <location>
        <begin position="1"/>
        <end position="26"/>
    </location>
</feature>
<dbReference type="InterPro" id="IPR018827">
    <property type="entry name" value="YTP1_C"/>
</dbReference>
<evidence type="ECO:0000313" key="7">
    <source>
        <dbReference type="Proteomes" id="UP000289323"/>
    </source>
</evidence>
<dbReference type="Pfam" id="PF10355">
    <property type="entry name" value="Ytp1"/>
    <property type="match status" value="1"/>
</dbReference>
<evidence type="ECO:0000259" key="5">
    <source>
        <dbReference type="Pfam" id="PF10355"/>
    </source>
</evidence>
<keyword evidence="2" id="KW-0812">Transmembrane</keyword>
<evidence type="ECO:0000313" key="6">
    <source>
        <dbReference type="EMBL" id="SPQ25837.1"/>
    </source>
</evidence>
<protein>
    <submittedName>
        <fullName evidence="6">5c25b6ea-1432-4dad-8ef0-e989f32f2588</fullName>
    </submittedName>
</protein>
<reference evidence="6 7" key="1">
    <citation type="submission" date="2018-04" db="EMBL/GenBank/DDBJ databases">
        <authorList>
            <person name="Huttner S."/>
            <person name="Dainat J."/>
        </authorList>
    </citation>
    <scope>NUCLEOTIDE SEQUENCE [LARGE SCALE GENOMIC DNA]</scope>
</reference>
<feature type="chain" id="PRO_5018684479" evidence="3">
    <location>
        <begin position="27"/>
        <end position="602"/>
    </location>
</feature>
<sequence length="602" mass="65994">MKALAGSVLPVIAGVAVLGLVPAALAHGEDEHGHGHEDGGMGGMQMTDADKPLPEDQYPPTYFAHPEHRVAIYGHIALMVLAWVFALPAAVMLSLARSRYTLLVQFGFLAINAGGVLLGVIYNTSTPDLYPNNAHYKLGWIVTFVVSAQVVVGLLARVAGVFKREKLAAGSHAAERQGFIPVSTEAMAEHESRFPGAPYRRYSHDSGQGTEPRTESLRSHSLSGPDCPASPTSPVHDAHKEYHHSDDDADPDEDLEAHLPLFSKSTKAHSVVAKVAGRISDRFWKVLIFAYNFVDRTILILGFIALCTGIITFGRFFEGAGIFSGLAHWIKGGVFFWLGIFTLGRWAGCFGELGWAWNVRPRRAGQKWRPSAEFVESFAIFFYGATNIFLEHLGNWGGEWSSQDLEHISITVLFLGGGLCGMLIESTRIRNLLNYTVTDAAQQHILDRDAERDLHDALREPESYRFSMNPIPALVILLTGIMMSSHTQESMISSMVHKQWGDLLAGASFARGLTYLLAWLRPPRSVYPSRPPTELLTAFGLIAGGIIFMASASDTVSGMIHYQLDAMFMYTVTMGLVGLLMAWVILMIALKGWAARREAGRA</sequence>
<evidence type="ECO:0000259" key="4">
    <source>
        <dbReference type="Pfam" id="PF10348"/>
    </source>
</evidence>
<dbReference type="EMBL" id="OUUZ01000015">
    <property type="protein sequence ID" value="SPQ25837.1"/>
    <property type="molecule type" value="Genomic_DNA"/>
</dbReference>
<dbReference type="Pfam" id="PF10348">
    <property type="entry name" value="DUF2427"/>
    <property type="match status" value="1"/>
</dbReference>
<dbReference type="PANTHER" id="PTHR31685:SF3">
    <property type="entry name" value="INTEGRAL MEMBRANE PROTEIN (AFU_ORTHOLOGUE AFUA_6G12730)"/>
    <property type="match status" value="1"/>
</dbReference>